<accession>A0ABQ0I2A0</accession>
<comment type="caution">
    <text evidence="1">The sequence shown here is derived from an EMBL/GenBank/DDBJ whole genome shotgun (WGS) entry which is preliminary data.</text>
</comment>
<reference evidence="1 2" key="1">
    <citation type="journal article" date="2014" name="Environ. Microbiol.">
        <title>Comparative genomics of the marine bacterial genus Glaciecola reveals the high degree of genomic diversity and genomic characteristic for cold adaptation.</title>
        <authorList>
            <person name="Qin Q.L."/>
            <person name="Xie B.B."/>
            <person name="Yu Y."/>
            <person name="Shu Y.L."/>
            <person name="Rong J.C."/>
            <person name="Zhang Y.J."/>
            <person name="Zhao D.L."/>
            <person name="Chen X.L."/>
            <person name="Zhang X.Y."/>
            <person name="Chen B."/>
            <person name="Zhou B.C."/>
            <person name="Zhang Y.Z."/>
        </authorList>
    </citation>
    <scope>NUCLEOTIDE SEQUENCE [LARGE SCALE GENOMIC DNA]</scope>
    <source>
        <strain evidence="1 2">NO2</strain>
    </source>
</reference>
<protein>
    <recommendedName>
        <fullName evidence="3">HTH marR-type domain-containing protein</fullName>
    </recommendedName>
</protein>
<gene>
    <name evidence="1" type="ORF">GAGA_0554</name>
</gene>
<dbReference type="EMBL" id="BAEK01000010">
    <property type="protein sequence ID" value="GAC03419.1"/>
    <property type="molecule type" value="Genomic_DNA"/>
</dbReference>
<evidence type="ECO:0000313" key="1">
    <source>
        <dbReference type="EMBL" id="GAC03419.1"/>
    </source>
</evidence>
<dbReference type="Proteomes" id="UP000008372">
    <property type="component" value="Unassembled WGS sequence"/>
</dbReference>
<evidence type="ECO:0000313" key="2">
    <source>
        <dbReference type="Proteomes" id="UP000008372"/>
    </source>
</evidence>
<dbReference type="InterPro" id="IPR036388">
    <property type="entry name" value="WH-like_DNA-bd_sf"/>
</dbReference>
<dbReference type="SUPFAM" id="SSF46785">
    <property type="entry name" value="Winged helix' DNA-binding domain"/>
    <property type="match status" value="1"/>
</dbReference>
<sequence length="90" mass="10024">MRCLFLIASTPDCTATIIVKKMDRDIVQVACLIQEILEKGWIENQGERGDKDNQVLILSKSGSLIQQQINTLEQNLENLILSGLYATGCD</sequence>
<keyword evidence="2" id="KW-1185">Reference proteome</keyword>
<proteinExistence type="predicted"/>
<organism evidence="1 2">
    <name type="scientific">Paraglaciecola agarilytica NO2</name>
    <dbReference type="NCBI Taxonomy" id="1125747"/>
    <lineage>
        <taxon>Bacteria</taxon>
        <taxon>Pseudomonadati</taxon>
        <taxon>Pseudomonadota</taxon>
        <taxon>Gammaproteobacteria</taxon>
        <taxon>Alteromonadales</taxon>
        <taxon>Alteromonadaceae</taxon>
        <taxon>Paraglaciecola</taxon>
    </lineage>
</organism>
<name>A0ABQ0I2A0_9ALTE</name>
<evidence type="ECO:0008006" key="3">
    <source>
        <dbReference type="Google" id="ProtNLM"/>
    </source>
</evidence>
<dbReference type="Gene3D" id="1.10.10.10">
    <property type="entry name" value="Winged helix-like DNA-binding domain superfamily/Winged helix DNA-binding domain"/>
    <property type="match status" value="1"/>
</dbReference>
<dbReference type="InterPro" id="IPR036390">
    <property type="entry name" value="WH_DNA-bd_sf"/>
</dbReference>